<name>A0AAE4ICU1_BACUN</name>
<dbReference type="RefSeq" id="WP_315977153.1">
    <property type="nucleotide sequence ID" value="NZ_JAWDEU010000002.1"/>
</dbReference>
<dbReference type="AlphaFoldDB" id="A0AAE4ICU1"/>
<accession>A0AAE4ICU1</accession>
<evidence type="ECO:0000313" key="1">
    <source>
        <dbReference type="EMBL" id="MDU0244132.1"/>
    </source>
</evidence>
<sequence length="340" mass="38624">MEQYTVLTKGITEIDGNNKFTATLVYAYIKSRENYELNVTSRLTYPNIAKNIKVAEGTVENIVPALISKGALFTKVDGRTMPDEKGEIHTHNTYYFASSYPNYFYINNAFFSEDISSGIASIKEANKVKGLLLQLKAVCINETNKYISRQPYKGGVNISELSRLLNIDRDTLTRLLKLAVELKQVKYIPKGILITNRHIIPDYIVAHNNRQGKPLLTAVYHTIYNWCLDNGIIPPDRNDTIYKVGNKVKRSNEILSRIAAKFNVTNEDIVKLADANHVSVNVYLQNAIETEQPLIHCYLPYVLSRRLVTKPEYMTLEYIASTLNIPPIDSEDEDNPIIML</sequence>
<dbReference type="EMBL" id="JAWDEU010000002">
    <property type="protein sequence ID" value="MDU0244132.1"/>
    <property type="molecule type" value="Genomic_DNA"/>
</dbReference>
<organism evidence="1 2">
    <name type="scientific">Bacteroides uniformis</name>
    <dbReference type="NCBI Taxonomy" id="820"/>
    <lineage>
        <taxon>Bacteria</taxon>
        <taxon>Pseudomonadati</taxon>
        <taxon>Bacteroidota</taxon>
        <taxon>Bacteroidia</taxon>
        <taxon>Bacteroidales</taxon>
        <taxon>Bacteroidaceae</taxon>
        <taxon>Bacteroides</taxon>
    </lineage>
</organism>
<gene>
    <name evidence="1" type="ORF">RVH16_05290</name>
</gene>
<reference evidence="1" key="1">
    <citation type="submission" date="2023-10" db="EMBL/GenBank/DDBJ databases">
        <title>Genome of Potential pathogenic bacteria in Crohn's disease.</title>
        <authorList>
            <person name="Rodriguez-Palacios A."/>
        </authorList>
    </citation>
    <scope>NUCLEOTIDE SEQUENCE</scope>
    <source>
        <strain evidence="1">CavFT-hAR50</strain>
    </source>
</reference>
<comment type="caution">
    <text evidence="1">The sequence shown here is derived from an EMBL/GenBank/DDBJ whole genome shotgun (WGS) entry which is preliminary data.</text>
</comment>
<protein>
    <submittedName>
        <fullName evidence="1">Uncharacterized protein</fullName>
    </submittedName>
</protein>
<proteinExistence type="predicted"/>
<evidence type="ECO:0000313" key="2">
    <source>
        <dbReference type="Proteomes" id="UP001181247"/>
    </source>
</evidence>
<dbReference type="Proteomes" id="UP001181247">
    <property type="component" value="Unassembled WGS sequence"/>
</dbReference>